<name>A0A061R4N7_9CHLO</name>
<organism evidence="1">
    <name type="scientific">Tetraselmis sp. GSL018</name>
    <dbReference type="NCBI Taxonomy" id="582737"/>
    <lineage>
        <taxon>Eukaryota</taxon>
        <taxon>Viridiplantae</taxon>
        <taxon>Chlorophyta</taxon>
        <taxon>core chlorophytes</taxon>
        <taxon>Chlorodendrophyceae</taxon>
        <taxon>Chlorodendrales</taxon>
        <taxon>Chlorodendraceae</taxon>
        <taxon>Tetraselmis</taxon>
    </lineage>
</organism>
<dbReference type="AlphaFoldDB" id="A0A061R4N7"/>
<dbReference type="EMBL" id="GBEZ01021019">
    <property type="protein sequence ID" value="JAC65699.1"/>
    <property type="molecule type" value="Transcribed_RNA"/>
</dbReference>
<proteinExistence type="predicted"/>
<gene>
    <name evidence="1" type="ORF">TSPGSL018_15467</name>
</gene>
<accession>A0A061R4N7</accession>
<sequence length="251" mass="28021">MQAPTPGQYTNEACDLHLLNSRLASTPGCTFKPAHFFVSWHGVLTLVYRGFPPSLVNLKRQLRESFPSLPPENPGSKWPKTSLGCVKERRRLTPEQLTHLQTLCHFFSDRLQVLQELTVKVETLNVVGFQCRSLERKLFEFEVGLSHTDGPPCGSEPSAEEVGRVQQVIRASEAEDYWYYASMDGNREDHYRGDHLGVTLVHPLGRLMGGAGSPLAALVQEFRAAVEDSFPGVYVWFAPESLHVTVLGLMG</sequence>
<reference evidence="1" key="1">
    <citation type="submission" date="2014-05" db="EMBL/GenBank/DDBJ databases">
        <title>The transcriptome of the halophilic microalga Tetraselmis sp. GSL018 isolated from the Great Salt Lake, Utah.</title>
        <authorList>
            <person name="Jinkerson R.E."/>
            <person name="D'Adamo S."/>
            <person name="Posewitz M.C."/>
        </authorList>
    </citation>
    <scope>NUCLEOTIDE SEQUENCE</scope>
    <source>
        <strain evidence="1">GSL018</strain>
    </source>
</reference>
<evidence type="ECO:0000313" key="1">
    <source>
        <dbReference type="EMBL" id="JAC65699.1"/>
    </source>
</evidence>
<protein>
    <submittedName>
        <fullName evidence="1">Uncharacterized protein</fullName>
    </submittedName>
</protein>